<protein>
    <submittedName>
        <fullName evidence="3">Glycosyltransferase</fullName>
        <ecNumber evidence="3">2.4.1.-</ecNumber>
    </submittedName>
</protein>
<organism evidence="3 4">
    <name type="scientific">Methanosarcina siciliae C2J</name>
    <dbReference type="NCBI Taxonomy" id="1434118"/>
    <lineage>
        <taxon>Archaea</taxon>
        <taxon>Methanobacteriati</taxon>
        <taxon>Methanobacteriota</taxon>
        <taxon>Stenosarchaea group</taxon>
        <taxon>Methanomicrobia</taxon>
        <taxon>Methanosarcinales</taxon>
        <taxon>Methanosarcinaceae</taxon>
        <taxon>Methanosarcina</taxon>
    </lineage>
</organism>
<dbReference type="Proteomes" id="UP000033123">
    <property type="component" value="Chromosome"/>
</dbReference>
<name>A0A0E3PTF6_9EURY</name>
<proteinExistence type="predicted"/>
<keyword evidence="1 3" id="KW-0808">Transferase</keyword>
<dbReference type="InterPro" id="IPR001296">
    <property type="entry name" value="Glyco_trans_1"/>
</dbReference>
<dbReference type="EC" id="2.4.1.-" evidence="3"/>
<dbReference type="CDD" id="cd03801">
    <property type="entry name" value="GT4_PimA-like"/>
    <property type="match status" value="1"/>
</dbReference>
<dbReference type="Gene3D" id="3.40.50.2000">
    <property type="entry name" value="Glycogen Phosphorylase B"/>
    <property type="match status" value="2"/>
</dbReference>
<keyword evidence="3" id="KW-0328">Glycosyltransferase</keyword>
<dbReference type="PANTHER" id="PTHR46401">
    <property type="entry name" value="GLYCOSYLTRANSFERASE WBBK-RELATED"/>
    <property type="match status" value="1"/>
</dbReference>
<accession>A0A0E3PTF6</accession>
<dbReference type="Pfam" id="PF00534">
    <property type="entry name" value="Glycos_transf_1"/>
    <property type="match status" value="1"/>
</dbReference>
<dbReference type="RefSeq" id="WP_048185226.1">
    <property type="nucleotide sequence ID" value="NZ_CP009508.1"/>
</dbReference>
<dbReference type="GO" id="GO:0016757">
    <property type="term" value="F:glycosyltransferase activity"/>
    <property type="evidence" value="ECO:0007669"/>
    <property type="project" value="UniProtKB-KW"/>
</dbReference>
<dbReference type="SUPFAM" id="SSF53756">
    <property type="entry name" value="UDP-Glycosyltransferase/glycogen phosphorylase"/>
    <property type="match status" value="1"/>
</dbReference>
<evidence type="ECO:0000256" key="1">
    <source>
        <dbReference type="ARBA" id="ARBA00022679"/>
    </source>
</evidence>
<feature type="domain" description="Glycosyl transferase family 1" evidence="2">
    <location>
        <begin position="148"/>
        <end position="303"/>
    </location>
</feature>
<dbReference type="EMBL" id="CP009508">
    <property type="protein sequence ID" value="AKB38788.1"/>
    <property type="molecule type" value="Genomic_DNA"/>
</dbReference>
<evidence type="ECO:0000259" key="2">
    <source>
        <dbReference type="Pfam" id="PF00534"/>
    </source>
</evidence>
<dbReference type="STRING" id="1434118.MSSAC_4198"/>
<dbReference type="AlphaFoldDB" id="A0A0E3PTF6"/>
<dbReference type="KEGG" id="msj:MSSAC_4198"/>
<reference evidence="3 4" key="1">
    <citation type="submission" date="2014-07" db="EMBL/GenBank/DDBJ databases">
        <title>Methanogenic archaea and the global carbon cycle.</title>
        <authorList>
            <person name="Henriksen J.R."/>
            <person name="Luke J."/>
            <person name="Reinhart S."/>
            <person name="Benedict M.N."/>
            <person name="Youngblut N.D."/>
            <person name="Metcalf M.E."/>
            <person name="Whitaker R.J."/>
            <person name="Metcalf W.W."/>
        </authorList>
    </citation>
    <scope>NUCLEOTIDE SEQUENCE [LARGE SCALE GENOMIC DNA]</scope>
    <source>
        <strain evidence="3 4">C2J</strain>
    </source>
</reference>
<dbReference type="PATRIC" id="fig|1434118.4.peg.5379"/>
<dbReference type="GeneID" id="24873936"/>
<dbReference type="HOGENOM" id="CLU_846256_0_0_2"/>
<dbReference type="PANTHER" id="PTHR46401:SF2">
    <property type="entry name" value="GLYCOSYLTRANSFERASE WBBK-RELATED"/>
    <property type="match status" value="1"/>
</dbReference>
<evidence type="ECO:0000313" key="4">
    <source>
        <dbReference type="Proteomes" id="UP000033123"/>
    </source>
</evidence>
<evidence type="ECO:0000313" key="3">
    <source>
        <dbReference type="EMBL" id="AKB38788.1"/>
    </source>
</evidence>
<sequence length="328" mass="37654">MKIQHVTNKDSIGILSCVENLTRQLNDSGVDVDIKNWKNINYFTKYDISHFHVSNSTRAILLTLPFFRSRFKVITVHDIIPRNKKIPIFAIKLMYIYMNVFANHFIVHSKFAKKLLLETAPFIHSNKIVVIPLGCNIVNHINTNALRYKYGYSMDSTIFSMVGYIKKSKGQIDVIEAFEKINHSSIKLLVIGKILDEESKNKIENLNCDTVEYLGFLDDQKLFDYMELSDCLISYRFESVGESSGPMLIAIGMAKPILCSNCGSFPEIVENSGIVVNNLFDLKEAITKLSDRNVRSKIIEFAKTHRDKYSWKSVSLEHMNLYDKMGRN</sequence>
<gene>
    <name evidence="3" type="ORF">MSSAC_4198</name>
</gene>